<proteinExistence type="predicted"/>
<evidence type="ECO:0000313" key="2">
    <source>
        <dbReference type="EMBL" id="KAJ3258676.1"/>
    </source>
</evidence>
<accession>A0AAD5ULI7</accession>
<evidence type="ECO:0000256" key="1">
    <source>
        <dbReference type="SAM" id="MobiDB-lite"/>
    </source>
</evidence>
<dbReference type="Proteomes" id="UP001210925">
    <property type="component" value="Unassembled WGS sequence"/>
</dbReference>
<dbReference type="AlphaFoldDB" id="A0AAD5ULI7"/>
<evidence type="ECO:0000313" key="3">
    <source>
        <dbReference type="Proteomes" id="UP001210925"/>
    </source>
</evidence>
<dbReference type="EMBL" id="JADGKB010000025">
    <property type="protein sequence ID" value="KAJ3258676.1"/>
    <property type="molecule type" value="Genomic_DNA"/>
</dbReference>
<comment type="caution">
    <text evidence="2">The sequence shown here is derived from an EMBL/GenBank/DDBJ whole genome shotgun (WGS) entry which is preliminary data.</text>
</comment>
<protein>
    <submittedName>
        <fullName evidence="2">Uncharacterized protein</fullName>
    </submittedName>
</protein>
<gene>
    <name evidence="2" type="ORF">HK103_003465</name>
</gene>
<feature type="compositionally biased region" description="Low complexity" evidence="1">
    <location>
        <begin position="47"/>
        <end position="57"/>
    </location>
</feature>
<keyword evidence="3" id="KW-1185">Reference proteome</keyword>
<organism evidence="2 3">
    <name type="scientific">Boothiomyces macroporosus</name>
    <dbReference type="NCBI Taxonomy" id="261099"/>
    <lineage>
        <taxon>Eukaryota</taxon>
        <taxon>Fungi</taxon>
        <taxon>Fungi incertae sedis</taxon>
        <taxon>Chytridiomycota</taxon>
        <taxon>Chytridiomycota incertae sedis</taxon>
        <taxon>Chytridiomycetes</taxon>
        <taxon>Rhizophydiales</taxon>
        <taxon>Terramycetaceae</taxon>
        <taxon>Boothiomyces</taxon>
    </lineage>
</organism>
<reference evidence="2" key="1">
    <citation type="submission" date="2020-05" db="EMBL/GenBank/DDBJ databases">
        <title>Phylogenomic resolution of chytrid fungi.</title>
        <authorList>
            <person name="Stajich J.E."/>
            <person name="Amses K."/>
            <person name="Simmons R."/>
            <person name="Seto K."/>
            <person name="Myers J."/>
            <person name="Bonds A."/>
            <person name="Quandt C.A."/>
            <person name="Barry K."/>
            <person name="Liu P."/>
            <person name="Grigoriev I."/>
            <person name="Longcore J.E."/>
            <person name="James T.Y."/>
        </authorList>
    </citation>
    <scope>NUCLEOTIDE SEQUENCE</scope>
    <source>
        <strain evidence="2">PLAUS21</strain>
    </source>
</reference>
<name>A0AAD5ULI7_9FUNG</name>
<sequence>MSNLSQSFPVSRLIQSAHYEHKQDLKALPSLSMLLKPSIKEETGYDSSTSTPSSQKSSIEDSKQKIELAINSLNLDEESLKDLKDAFECNSATDNKDAADALLGLKNRADVYGEPYPTREMAIRQRQARMYRKKPEYYKPQYFEPAPRYYRPVPTISPIHIPRMVEHYVPSPYIPNQIQEIREYTNILTKIRHNDQYWEIMAFAPGFDYSNIRVAFIKFNQKRGIEEKVDAVLIEACKVKVIQNSLGRVIRKSLSAKSVIPLTSTPDFGSLTINRIGNGYLKIKIQKVKAKLE</sequence>
<feature type="region of interest" description="Disordered" evidence="1">
    <location>
        <begin position="40"/>
        <end position="62"/>
    </location>
</feature>